<proteinExistence type="predicted"/>
<dbReference type="Gene3D" id="1.10.510.10">
    <property type="entry name" value="Transferase(Phosphotransferase) domain 1"/>
    <property type="match status" value="1"/>
</dbReference>
<dbReference type="STRING" id="947166.A0A1D1V153"/>
<keyword evidence="6" id="KW-1133">Transmembrane helix</keyword>
<dbReference type="InterPro" id="IPR050401">
    <property type="entry name" value="Cyclic_nucleotide_synthase"/>
</dbReference>
<feature type="domain" description="Guanylate cyclase" evidence="11">
    <location>
        <begin position="197"/>
        <end position="329"/>
    </location>
</feature>
<dbReference type="EC" id="4.6.1.2" evidence="2"/>
<evidence type="ECO:0000256" key="6">
    <source>
        <dbReference type="ARBA" id="ARBA00022989"/>
    </source>
</evidence>
<evidence type="ECO:0000259" key="11">
    <source>
        <dbReference type="PROSITE" id="PS50125"/>
    </source>
</evidence>
<evidence type="ECO:0000256" key="7">
    <source>
        <dbReference type="ARBA" id="ARBA00023136"/>
    </source>
</evidence>
<dbReference type="Pfam" id="PF07701">
    <property type="entry name" value="HNOBA"/>
    <property type="match status" value="1"/>
</dbReference>
<dbReference type="InterPro" id="IPR011645">
    <property type="entry name" value="HNOB_dom_associated"/>
</dbReference>
<dbReference type="SUPFAM" id="SSF56112">
    <property type="entry name" value="Protein kinase-like (PK-like)"/>
    <property type="match status" value="1"/>
</dbReference>
<organism evidence="12 13">
    <name type="scientific">Ramazzottius varieornatus</name>
    <name type="common">Water bear</name>
    <name type="synonym">Tardigrade</name>
    <dbReference type="NCBI Taxonomy" id="947166"/>
    <lineage>
        <taxon>Eukaryota</taxon>
        <taxon>Metazoa</taxon>
        <taxon>Ecdysozoa</taxon>
        <taxon>Tardigrada</taxon>
        <taxon>Eutardigrada</taxon>
        <taxon>Parachela</taxon>
        <taxon>Hypsibioidea</taxon>
        <taxon>Ramazzottiidae</taxon>
        <taxon>Ramazzottius</taxon>
    </lineage>
</organism>
<dbReference type="EMBL" id="BDGG01000002">
    <property type="protein sequence ID" value="GAU94570.1"/>
    <property type="molecule type" value="Genomic_DNA"/>
</dbReference>
<reference evidence="12 13" key="1">
    <citation type="journal article" date="2016" name="Nat. Commun.">
        <title>Extremotolerant tardigrade genome and improved radiotolerance of human cultured cells by tardigrade-unique protein.</title>
        <authorList>
            <person name="Hashimoto T."/>
            <person name="Horikawa D.D."/>
            <person name="Saito Y."/>
            <person name="Kuwahara H."/>
            <person name="Kozuka-Hata H."/>
            <person name="Shin-I T."/>
            <person name="Minakuchi Y."/>
            <person name="Ohishi K."/>
            <person name="Motoyama A."/>
            <person name="Aizu T."/>
            <person name="Enomoto A."/>
            <person name="Kondo K."/>
            <person name="Tanaka S."/>
            <person name="Hara Y."/>
            <person name="Koshikawa S."/>
            <person name="Sagara H."/>
            <person name="Miura T."/>
            <person name="Yokobori S."/>
            <person name="Miyagawa K."/>
            <person name="Suzuki Y."/>
            <person name="Kubo T."/>
            <person name="Oyama M."/>
            <person name="Kohara Y."/>
            <person name="Fujiyama A."/>
            <person name="Arakawa K."/>
            <person name="Katayama T."/>
            <person name="Toyoda A."/>
            <person name="Kunieda T."/>
        </authorList>
    </citation>
    <scope>NUCLEOTIDE SEQUENCE [LARGE SCALE GENOMIC DNA]</scope>
    <source>
        <strain evidence="12 13">YOKOZUNA-1</strain>
    </source>
</reference>
<dbReference type="GO" id="GO:0004383">
    <property type="term" value="F:guanylate cyclase activity"/>
    <property type="evidence" value="ECO:0007669"/>
    <property type="project" value="UniProtKB-EC"/>
</dbReference>
<dbReference type="AlphaFoldDB" id="A0A1D1V153"/>
<dbReference type="OrthoDB" id="1890790at2759"/>
<evidence type="ECO:0000256" key="9">
    <source>
        <dbReference type="ARBA" id="ARBA00023239"/>
    </source>
</evidence>
<comment type="subcellular location">
    <subcellularLocation>
        <location evidence="1">Membrane</location>
        <topology evidence="1">Single-pass type I membrane protein</topology>
    </subcellularLocation>
</comment>
<evidence type="ECO:0000256" key="4">
    <source>
        <dbReference type="ARBA" id="ARBA00022729"/>
    </source>
</evidence>
<keyword evidence="3" id="KW-0812">Transmembrane</keyword>
<dbReference type="Gene3D" id="3.30.70.1230">
    <property type="entry name" value="Nucleotide cyclase"/>
    <property type="match status" value="1"/>
</dbReference>
<dbReference type="GO" id="GO:0004016">
    <property type="term" value="F:adenylate cyclase activity"/>
    <property type="evidence" value="ECO:0007669"/>
    <property type="project" value="TreeGrafter"/>
</dbReference>
<evidence type="ECO:0000256" key="3">
    <source>
        <dbReference type="ARBA" id="ARBA00022692"/>
    </source>
</evidence>
<evidence type="ECO:0000256" key="10">
    <source>
        <dbReference type="ARBA" id="ARBA00023293"/>
    </source>
</evidence>
<evidence type="ECO:0000256" key="2">
    <source>
        <dbReference type="ARBA" id="ARBA00012202"/>
    </source>
</evidence>
<evidence type="ECO:0000313" key="12">
    <source>
        <dbReference type="EMBL" id="GAU94570.1"/>
    </source>
</evidence>
<dbReference type="InterPro" id="IPR011009">
    <property type="entry name" value="Kinase-like_dom_sf"/>
</dbReference>
<dbReference type="PANTHER" id="PTHR11920:SF494">
    <property type="entry name" value="ATRIAL NATRIURETIC PEPTIDE RECEPTOR 2"/>
    <property type="match status" value="1"/>
</dbReference>
<dbReference type="InterPro" id="IPR029787">
    <property type="entry name" value="Nucleotide_cyclase"/>
</dbReference>
<dbReference type="PANTHER" id="PTHR11920">
    <property type="entry name" value="GUANYLYL CYCLASE"/>
    <property type="match status" value="1"/>
</dbReference>
<gene>
    <name evidence="12" type="primary">RvY_06317</name>
    <name evidence="12" type="synonym">RvY_06317.2</name>
    <name evidence="12" type="ORF">RvY_06317-2</name>
</gene>
<keyword evidence="7" id="KW-0472">Membrane</keyword>
<dbReference type="GO" id="GO:0001653">
    <property type="term" value="F:peptide receptor activity"/>
    <property type="evidence" value="ECO:0007669"/>
    <property type="project" value="TreeGrafter"/>
</dbReference>
<sequence>MPCFGVHQNIFDCGCRLTALPRATSTVSASCYNRSSFELALMNDPTPLPLTLPVCKRLLFLSPLQQSCFTDIVARVSNVAIPPFRPRVPSDLCPTELYSILLHCWSENPADRPESEKVQSALKLVPGNRHGNLIDDLMNRMEKYANDLEQRVNERTAEFMDEKKRAEDLLYQMLPKVVADKLKQGQLVEPEIFSMITVSFVNVHEFSNLCQNSGAMQVVDTLNGLYGLFDSVMEKRDVHKLDVNLDACMVVSGVTLSSKVSGQHAAEICRMAVSLISAISDFRPKHKPDEEVRLRIGIHSGPAMAAVVGLRMPKFCIFGDCVGIAAKLEATCEAKRIHISLISKRALDGSAKEFLMDIHGQVDLKGGSNMMTYWLRSAADKEC</sequence>
<keyword evidence="5" id="KW-0547">Nucleotide-binding</keyword>
<dbReference type="SUPFAM" id="SSF55073">
    <property type="entry name" value="Nucleotide cyclase"/>
    <property type="match status" value="1"/>
</dbReference>
<keyword evidence="4" id="KW-0732">Signal</keyword>
<protein>
    <recommendedName>
        <fullName evidence="2">guanylate cyclase</fullName>
        <ecNumber evidence="2">4.6.1.2</ecNumber>
    </recommendedName>
</protein>
<keyword evidence="8" id="KW-0325">Glycoprotein</keyword>
<dbReference type="Proteomes" id="UP000186922">
    <property type="component" value="Unassembled WGS sequence"/>
</dbReference>
<evidence type="ECO:0000256" key="8">
    <source>
        <dbReference type="ARBA" id="ARBA00023180"/>
    </source>
</evidence>
<dbReference type="CDD" id="cd07302">
    <property type="entry name" value="CHD"/>
    <property type="match status" value="1"/>
</dbReference>
<keyword evidence="10" id="KW-0141">cGMP biosynthesis</keyword>
<comment type="caution">
    <text evidence="12">The sequence shown here is derived from an EMBL/GenBank/DDBJ whole genome shotgun (WGS) entry which is preliminary data.</text>
</comment>
<dbReference type="PROSITE" id="PS50125">
    <property type="entry name" value="GUANYLATE_CYCLASE_2"/>
    <property type="match status" value="1"/>
</dbReference>
<dbReference type="GO" id="GO:0005886">
    <property type="term" value="C:plasma membrane"/>
    <property type="evidence" value="ECO:0007669"/>
    <property type="project" value="TreeGrafter"/>
</dbReference>
<dbReference type="GO" id="GO:0007168">
    <property type="term" value="P:receptor guanylyl cyclase signaling pathway"/>
    <property type="evidence" value="ECO:0007669"/>
    <property type="project" value="TreeGrafter"/>
</dbReference>
<dbReference type="SMART" id="SM00044">
    <property type="entry name" value="CYCc"/>
    <property type="match status" value="1"/>
</dbReference>
<dbReference type="GO" id="GO:0000166">
    <property type="term" value="F:nucleotide binding"/>
    <property type="evidence" value="ECO:0007669"/>
    <property type="project" value="UniProtKB-KW"/>
</dbReference>
<dbReference type="GO" id="GO:0035556">
    <property type="term" value="P:intracellular signal transduction"/>
    <property type="evidence" value="ECO:0007669"/>
    <property type="project" value="InterPro"/>
</dbReference>
<evidence type="ECO:0000256" key="5">
    <source>
        <dbReference type="ARBA" id="ARBA00022741"/>
    </source>
</evidence>
<dbReference type="Pfam" id="PF00211">
    <property type="entry name" value="Guanylate_cyc"/>
    <property type="match status" value="1"/>
</dbReference>
<keyword evidence="13" id="KW-1185">Reference proteome</keyword>
<name>A0A1D1V153_RAMVA</name>
<keyword evidence="9" id="KW-0456">Lyase</keyword>
<accession>A0A1D1V153</accession>
<evidence type="ECO:0000313" key="13">
    <source>
        <dbReference type="Proteomes" id="UP000186922"/>
    </source>
</evidence>
<dbReference type="InterPro" id="IPR001054">
    <property type="entry name" value="A/G_cyclase"/>
</dbReference>
<evidence type="ECO:0000256" key="1">
    <source>
        <dbReference type="ARBA" id="ARBA00004479"/>
    </source>
</evidence>